<name>A0A316DA12_9BACL</name>
<organism evidence="1 2">
    <name type="scientific">Tumebacillus permanentifrigoris</name>
    <dbReference type="NCBI Taxonomy" id="378543"/>
    <lineage>
        <taxon>Bacteria</taxon>
        <taxon>Bacillati</taxon>
        <taxon>Bacillota</taxon>
        <taxon>Bacilli</taxon>
        <taxon>Bacillales</taxon>
        <taxon>Alicyclobacillaceae</taxon>
        <taxon>Tumebacillus</taxon>
    </lineage>
</organism>
<comment type="caution">
    <text evidence="1">The sequence shown here is derived from an EMBL/GenBank/DDBJ whole genome shotgun (WGS) entry which is preliminary data.</text>
</comment>
<proteinExistence type="predicted"/>
<sequence>MVAGESYTEIAQELGYKHHEQVRRIHKRLKKLFAEDWTL</sequence>
<reference evidence="1 2" key="1">
    <citation type="submission" date="2018-05" db="EMBL/GenBank/DDBJ databases">
        <title>Genomic Encyclopedia of Type Strains, Phase IV (KMG-IV): sequencing the most valuable type-strain genomes for metagenomic binning, comparative biology and taxonomic classification.</title>
        <authorList>
            <person name="Goeker M."/>
        </authorList>
    </citation>
    <scope>NUCLEOTIDE SEQUENCE [LARGE SCALE GENOMIC DNA]</scope>
    <source>
        <strain evidence="1 2">DSM 18773</strain>
    </source>
</reference>
<dbReference type="AlphaFoldDB" id="A0A316DA12"/>
<keyword evidence="2" id="KW-1185">Reference proteome</keyword>
<gene>
    <name evidence="1" type="ORF">C7459_106245</name>
</gene>
<evidence type="ECO:0000313" key="2">
    <source>
        <dbReference type="Proteomes" id="UP000245634"/>
    </source>
</evidence>
<protein>
    <submittedName>
        <fullName evidence="1">Uncharacterized protein</fullName>
    </submittedName>
</protein>
<accession>A0A316DA12</accession>
<dbReference type="Proteomes" id="UP000245634">
    <property type="component" value="Unassembled WGS sequence"/>
</dbReference>
<dbReference type="EMBL" id="QGGL01000006">
    <property type="protein sequence ID" value="PWK13948.1"/>
    <property type="molecule type" value="Genomic_DNA"/>
</dbReference>
<evidence type="ECO:0000313" key="1">
    <source>
        <dbReference type="EMBL" id="PWK13948.1"/>
    </source>
</evidence>